<dbReference type="RefSeq" id="WP_247413772.1">
    <property type="nucleotide sequence ID" value="NZ_JALLGW010000001.1"/>
</dbReference>
<gene>
    <name evidence="3" type="ORF">ACFPYI_05860</name>
</gene>
<dbReference type="AlphaFoldDB" id="A0ABD5RKE5"/>
<evidence type="ECO:0000256" key="2">
    <source>
        <dbReference type="SAM" id="Phobius"/>
    </source>
</evidence>
<feature type="region of interest" description="Disordered" evidence="1">
    <location>
        <begin position="64"/>
        <end position="90"/>
    </location>
</feature>
<keyword evidence="2" id="KW-0472">Membrane</keyword>
<comment type="caution">
    <text evidence="3">The sequence shown here is derived from an EMBL/GenBank/DDBJ whole genome shotgun (WGS) entry which is preliminary data.</text>
</comment>
<keyword evidence="4" id="KW-1185">Reference proteome</keyword>
<dbReference type="Pfam" id="PF26067">
    <property type="entry name" value="DUF8024"/>
    <property type="match status" value="1"/>
</dbReference>
<keyword evidence="2" id="KW-0812">Transmembrane</keyword>
<dbReference type="InterPro" id="IPR058337">
    <property type="entry name" value="DUF8024"/>
</dbReference>
<keyword evidence="2" id="KW-1133">Transmembrane helix</keyword>
<organism evidence="3 4">
    <name type="scientific">Halomarina salina</name>
    <dbReference type="NCBI Taxonomy" id="1872699"/>
    <lineage>
        <taxon>Archaea</taxon>
        <taxon>Methanobacteriati</taxon>
        <taxon>Methanobacteriota</taxon>
        <taxon>Stenosarchaea group</taxon>
        <taxon>Halobacteria</taxon>
        <taxon>Halobacteriales</taxon>
        <taxon>Natronomonadaceae</taxon>
        <taxon>Halomarina</taxon>
    </lineage>
</organism>
<dbReference type="EMBL" id="JBHSQH010000001">
    <property type="protein sequence ID" value="MFC5970854.1"/>
    <property type="molecule type" value="Genomic_DNA"/>
</dbReference>
<proteinExistence type="predicted"/>
<sequence>MQNAVVKLLESIPEMIRQFGEVAFGAGGFDPFQFALLLSGALFVGIAVVFFGYLAFGALVRPLGNLPTPNRGHRDRRDQEYREQVHRHRN</sequence>
<protein>
    <submittedName>
        <fullName evidence="3">Uncharacterized protein</fullName>
    </submittedName>
</protein>
<evidence type="ECO:0000313" key="3">
    <source>
        <dbReference type="EMBL" id="MFC5970854.1"/>
    </source>
</evidence>
<reference evidence="3 4" key="1">
    <citation type="journal article" date="2019" name="Int. J. Syst. Evol. Microbiol.">
        <title>The Global Catalogue of Microorganisms (GCM) 10K type strain sequencing project: providing services to taxonomists for standard genome sequencing and annotation.</title>
        <authorList>
            <consortium name="The Broad Institute Genomics Platform"/>
            <consortium name="The Broad Institute Genome Sequencing Center for Infectious Disease"/>
            <person name="Wu L."/>
            <person name="Ma J."/>
        </authorList>
    </citation>
    <scope>NUCLEOTIDE SEQUENCE [LARGE SCALE GENOMIC DNA]</scope>
    <source>
        <strain evidence="3 4">CGMCC 1.12543</strain>
    </source>
</reference>
<feature type="transmembrane region" description="Helical" evidence="2">
    <location>
        <begin position="34"/>
        <end position="56"/>
    </location>
</feature>
<evidence type="ECO:0000256" key="1">
    <source>
        <dbReference type="SAM" id="MobiDB-lite"/>
    </source>
</evidence>
<name>A0ABD5RKE5_9EURY</name>
<feature type="compositionally biased region" description="Basic and acidic residues" evidence="1">
    <location>
        <begin position="75"/>
        <end position="84"/>
    </location>
</feature>
<evidence type="ECO:0000313" key="4">
    <source>
        <dbReference type="Proteomes" id="UP001596099"/>
    </source>
</evidence>
<accession>A0ABD5RKE5</accession>
<dbReference type="Proteomes" id="UP001596099">
    <property type="component" value="Unassembled WGS sequence"/>
</dbReference>